<dbReference type="GO" id="GO:0005634">
    <property type="term" value="C:nucleus"/>
    <property type="evidence" value="ECO:0007669"/>
    <property type="project" value="UniProtKB-SubCell"/>
</dbReference>
<dbReference type="GO" id="GO:0006508">
    <property type="term" value="P:proteolysis"/>
    <property type="evidence" value="ECO:0007669"/>
    <property type="project" value="UniProtKB-KW"/>
</dbReference>
<dbReference type="Proteomes" id="UP000215335">
    <property type="component" value="Unassembled WGS sequence"/>
</dbReference>
<evidence type="ECO:0000256" key="15">
    <source>
        <dbReference type="ARBA" id="ARBA00035404"/>
    </source>
</evidence>
<dbReference type="SMART" id="SM01246">
    <property type="entry name" value="Josephin"/>
    <property type="match status" value="1"/>
</dbReference>
<keyword evidence="20" id="KW-1185">Reference proteome</keyword>
<evidence type="ECO:0000256" key="16">
    <source>
        <dbReference type="PIRSR" id="PIRSR633865-1"/>
    </source>
</evidence>
<evidence type="ECO:0000256" key="17">
    <source>
        <dbReference type="PROSITE-ProRule" id="PRU00331"/>
    </source>
</evidence>
<comment type="catalytic activity">
    <reaction evidence="1">
        <text>Thiol-dependent hydrolysis of ester, thioester, amide, peptide and isopeptide bonds formed by the C-terminal Gly of ubiquitin (a 76-residue protein attached to proteins as an intracellular targeting signal).</text>
        <dbReference type="EC" id="3.4.19.12"/>
    </reaction>
</comment>
<evidence type="ECO:0000256" key="11">
    <source>
        <dbReference type="ARBA" id="ARBA00023163"/>
    </source>
</evidence>
<dbReference type="STRING" id="543379.A0A232EIR6"/>
<evidence type="ECO:0000256" key="6">
    <source>
        <dbReference type="ARBA" id="ARBA00022786"/>
    </source>
</evidence>
<dbReference type="EC" id="3.4.19.12" evidence="4"/>
<feature type="domain" description="Josephin" evidence="18">
    <location>
        <begin position="1"/>
        <end position="182"/>
    </location>
</feature>
<organism evidence="19 20">
    <name type="scientific">Trichomalopsis sarcophagae</name>
    <dbReference type="NCBI Taxonomy" id="543379"/>
    <lineage>
        <taxon>Eukaryota</taxon>
        <taxon>Metazoa</taxon>
        <taxon>Ecdysozoa</taxon>
        <taxon>Arthropoda</taxon>
        <taxon>Hexapoda</taxon>
        <taxon>Insecta</taxon>
        <taxon>Pterygota</taxon>
        <taxon>Neoptera</taxon>
        <taxon>Endopterygota</taxon>
        <taxon>Hymenoptera</taxon>
        <taxon>Apocrita</taxon>
        <taxon>Proctotrupomorpha</taxon>
        <taxon>Chalcidoidea</taxon>
        <taxon>Pteromalidae</taxon>
        <taxon>Pteromalinae</taxon>
        <taxon>Trichomalopsis</taxon>
    </lineage>
</organism>
<reference evidence="19 20" key="1">
    <citation type="journal article" date="2017" name="Curr. Biol.">
        <title>The Evolution of Venom by Co-option of Single-Copy Genes.</title>
        <authorList>
            <person name="Martinson E.O."/>
            <person name="Mrinalini"/>
            <person name="Kelkar Y.D."/>
            <person name="Chang C.H."/>
            <person name="Werren J.H."/>
        </authorList>
    </citation>
    <scope>NUCLEOTIDE SEQUENCE [LARGE SCALE GENOMIC DNA]</scope>
    <source>
        <strain evidence="19 20">Alberta</strain>
        <tissue evidence="19">Whole body</tissue>
    </source>
</reference>
<evidence type="ECO:0000259" key="18">
    <source>
        <dbReference type="PROSITE" id="PS50957"/>
    </source>
</evidence>
<feature type="active site" description="Proton acceptor" evidence="16">
    <location>
        <position position="121"/>
    </location>
</feature>
<evidence type="ECO:0000313" key="19">
    <source>
        <dbReference type="EMBL" id="OXU18259.1"/>
    </source>
</evidence>
<keyword evidence="10" id="KW-0805">Transcription regulation</keyword>
<dbReference type="Pfam" id="PF01251">
    <property type="entry name" value="Ribosomal_S7e"/>
    <property type="match status" value="1"/>
</dbReference>
<dbReference type="Gene3D" id="3.90.70.40">
    <property type="match status" value="1"/>
</dbReference>
<evidence type="ECO:0000313" key="20">
    <source>
        <dbReference type="Proteomes" id="UP000215335"/>
    </source>
</evidence>
<dbReference type="GO" id="GO:0006412">
    <property type="term" value="P:translation"/>
    <property type="evidence" value="ECO:0007669"/>
    <property type="project" value="InterPro"/>
</dbReference>
<dbReference type="GO" id="GO:1990904">
    <property type="term" value="C:ribonucleoprotein complex"/>
    <property type="evidence" value="ECO:0007669"/>
    <property type="project" value="UniProtKB-KW"/>
</dbReference>
<dbReference type="Pfam" id="PF02099">
    <property type="entry name" value="Josephin"/>
    <property type="match status" value="1"/>
</dbReference>
<accession>A0A232EIR6</accession>
<dbReference type="Gene3D" id="1.10.287.10">
    <property type="entry name" value="S15/NS1, RNA-binding"/>
    <property type="match status" value="1"/>
</dbReference>
<dbReference type="PROSITE" id="PS50330">
    <property type="entry name" value="UIM"/>
    <property type="match status" value="1"/>
</dbReference>
<evidence type="ECO:0000256" key="12">
    <source>
        <dbReference type="ARBA" id="ARBA00023242"/>
    </source>
</evidence>
<keyword evidence="12" id="KW-0539">Nucleus</keyword>
<keyword evidence="5" id="KW-0645">Protease</keyword>
<dbReference type="InterPro" id="IPR006155">
    <property type="entry name" value="Josephin"/>
</dbReference>
<feature type="active site" description="Nucleophile" evidence="16">
    <location>
        <position position="14"/>
    </location>
</feature>
<dbReference type="GO" id="GO:0005840">
    <property type="term" value="C:ribosome"/>
    <property type="evidence" value="ECO:0007669"/>
    <property type="project" value="UniProtKB-KW"/>
</dbReference>
<dbReference type="Gene3D" id="6.10.140.100">
    <property type="match status" value="1"/>
</dbReference>
<comment type="subcellular location">
    <subcellularLocation>
        <location evidence="2">Nucleus</location>
    </subcellularLocation>
</comment>
<dbReference type="InterPro" id="IPR003903">
    <property type="entry name" value="UIM_dom"/>
</dbReference>
<dbReference type="PROSITE" id="PS50957">
    <property type="entry name" value="JOSEPHIN"/>
    <property type="match status" value="1"/>
</dbReference>
<dbReference type="InterPro" id="IPR033865">
    <property type="entry name" value="Ataxin-3"/>
</dbReference>
<dbReference type="SMART" id="SM00726">
    <property type="entry name" value="UIM"/>
    <property type="match status" value="2"/>
</dbReference>
<evidence type="ECO:0000256" key="10">
    <source>
        <dbReference type="ARBA" id="ARBA00023015"/>
    </source>
</evidence>
<dbReference type="GO" id="GO:0016579">
    <property type="term" value="P:protein deubiquitination"/>
    <property type="evidence" value="ECO:0007669"/>
    <property type="project" value="InterPro"/>
</dbReference>
<dbReference type="OrthoDB" id="10063692at2759"/>
<gene>
    <name evidence="19" type="ORF">TSAR_004382</name>
</gene>
<dbReference type="PRINTS" id="PR01233">
    <property type="entry name" value="JOSEPHIN"/>
</dbReference>
<comment type="similarity">
    <text evidence="3">Belongs to the eukaryotic ribosomal protein eS7 family.</text>
</comment>
<feature type="active site" evidence="17">
    <location>
        <position position="121"/>
    </location>
</feature>
<keyword evidence="13" id="KW-0687">Ribonucleoprotein</keyword>
<dbReference type="AlphaFoldDB" id="A0A232EIR6"/>
<evidence type="ECO:0000256" key="5">
    <source>
        <dbReference type="ARBA" id="ARBA00022670"/>
    </source>
</evidence>
<evidence type="ECO:0000256" key="4">
    <source>
        <dbReference type="ARBA" id="ARBA00012759"/>
    </source>
</evidence>
<keyword evidence="6" id="KW-0833">Ubl conjugation pathway</keyword>
<keyword evidence="8" id="KW-0788">Thiol protease</keyword>
<sequence length="570" mass="64901">MESIFHEKQEGYLCAQHCLNALLQEQYFNAVDLANLAEQLDAEERLAMAESGEDTDDYKRFIEQPSGNMDDSGYFSVQVISKALKVWNLELVPYTSTEPTALMAQNDPAQMNAYICNYKGHWFTIRKIGNQWFNLNSMLSGPQLISDTYLAMYLAQLIQEGYSIFVVNGVLPPCKAEEIILKNPIVMKPKADQPKASTEEARFPSKGYRLGTKAEEDAKILQAARALENVMVPSTSRVDRRPEVEILSEIPRQPRERIIPIKVEGRNDVQTIEDDDDNAELQKALQLSLENYELEQRDKNLKLRLENPSTSSTSNTFAAANSIDDEEDDELRKALQLSLECVTAPPTPDQEDWFVTIFYVSGSEGGKMFTSNAKIIKSGGAEPDQFEASISQALLELETNSDLKSQLRELYITKAREIETNNKKSIIIYVPMPKLKAFQKIQTRLVRELEKKFSGKHVMFVGERKILPKPTRKTRTKNKQKRPRSRTLTAVYDALLEDLVYPVEIVGKRIRVKLDGSQLIKVHLDKNEQTNIEHKVDTFANVYKKLTGRDVTFEFPESYLTAMDFSLTLE</sequence>
<dbReference type="PANTHER" id="PTHR14159:SF0">
    <property type="entry name" value="ATAXIN-3-RELATED"/>
    <property type="match status" value="1"/>
</dbReference>
<dbReference type="PROSITE" id="PS00948">
    <property type="entry name" value="RIBOSOMAL_S7E"/>
    <property type="match status" value="1"/>
</dbReference>
<evidence type="ECO:0000256" key="8">
    <source>
        <dbReference type="ARBA" id="ARBA00022807"/>
    </source>
</evidence>
<feature type="active site" evidence="17">
    <location>
        <position position="14"/>
    </location>
</feature>
<dbReference type="PANTHER" id="PTHR14159">
    <property type="entry name" value="ATAXIN-3-RELATED"/>
    <property type="match status" value="1"/>
</dbReference>
<feature type="active site" evidence="16 17">
    <location>
        <position position="136"/>
    </location>
</feature>
<dbReference type="GO" id="GO:0003735">
    <property type="term" value="F:structural constituent of ribosome"/>
    <property type="evidence" value="ECO:0007669"/>
    <property type="project" value="InterPro"/>
</dbReference>
<keyword evidence="11" id="KW-0804">Transcription</keyword>
<keyword evidence="7 17" id="KW-0378">Hydrolase</keyword>
<proteinExistence type="inferred from homology"/>
<name>A0A232EIR6_9HYME</name>
<dbReference type="FunFam" id="3.90.70.40:FF:000005">
    <property type="entry name" value="Ataxin 3"/>
    <property type="match status" value="1"/>
</dbReference>
<evidence type="ECO:0000256" key="3">
    <source>
        <dbReference type="ARBA" id="ARBA00007820"/>
    </source>
</evidence>
<evidence type="ECO:0000256" key="14">
    <source>
        <dbReference type="ARBA" id="ARBA00035279"/>
    </source>
</evidence>
<dbReference type="InterPro" id="IPR047861">
    <property type="entry name" value="Ribosomal_eS7_CS"/>
</dbReference>
<dbReference type="EMBL" id="NNAY01004164">
    <property type="protein sequence ID" value="OXU18259.1"/>
    <property type="molecule type" value="Genomic_DNA"/>
</dbReference>
<evidence type="ECO:0000256" key="1">
    <source>
        <dbReference type="ARBA" id="ARBA00000707"/>
    </source>
</evidence>
<protein>
    <recommendedName>
        <fullName evidence="14">Small ribosomal subunit protein eS7</fullName>
        <ecNumber evidence="4">3.4.19.12</ecNumber>
    </recommendedName>
    <alternativeName>
        <fullName evidence="15">40S ribosomal protein S7</fullName>
    </alternativeName>
</protein>
<evidence type="ECO:0000256" key="13">
    <source>
        <dbReference type="ARBA" id="ARBA00023274"/>
    </source>
</evidence>
<evidence type="ECO:0000256" key="7">
    <source>
        <dbReference type="ARBA" id="ARBA00022801"/>
    </source>
</evidence>
<evidence type="ECO:0000256" key="9">
    <source>
        <dbReference type="ARBA" id="ARBA00022980"/>
    </source>
</evidence>
<evidence type="ECO:0000256" key="2">
    <source>
        <dbReference type="ARBA" id="ARBA00004123"/>
    </source>
</evidence>
<keyword evidence="9" id="KW-0689">Ribosomal protein</keyword>
<dbReference type="GO" id="GO:0004843">
    <property type="term" value="F:cysteine-type deubiquitinase activity"/>
    <property type="evidence" value="ECO:0007669"/>
    <property type="project" value="UniProtKB-EC"/>
</dbReference>
<dbReference type="InterPro" id="IPR000554">
    <property type="entry name" value="Ribosomal_eS7"/>
</dbReference>
<comment type="caution">
    <text evidence="19">The sequence shown here is derived from an EMBL/GenBank/DDBJ whole genome shotgun (WGS) entry which is preliminary data.</text>
</comment>